<name>A0A8S5KZ18_9VIRU</name>
<evidence type="ECO:0000313" key="12">
    <source>
        <dbReference type="Proteomes" id="UP000676633"/>
    </source>
</evidence>
<keyword evidence="2 11" id="KW-0696">RNA-directed RNA polymerase</keyword>
<evidence type="ECO:0000256" key="7">
    <source>
        <dbReference type="ARBA" id="ARBA00030248"/>
    </source>
</evidence>
<keyword evidence="3" id="KW-0808">Transferase</keyword>
<dbReference type="GeneID" id="80400163"/>
<feature type="domain" description="RdRp catalytic" evidence="10">
    <location>
        <begin position="291"/>
        <end position="430"/>
    </location>
</feature>
<dbReference type="GO" id="GO:0003968">
    <property type="term" value="F:RNA-directed RNA polymerase activity"/>
    <property type="evidence" value="ECO:0007669"/>
    <property type="project" value="UniProtKB-KW"/>
</dbReference>
<evidence type="ECO:0000256" key="8">
    <source>
        <dbReference type="ARBA" id="ARBA00048744"/>
    </source>
</evidence>
<dbReference type="GO" id="GO:0000166">
    <property type="term" value="F:nucleotide binding"/>
    <property type="evidence" value="ECO:0007669"/>
    <property type="project" value="UniProtKB-KW"/>
</dbReference>
<feature type="binding site" evidence="9">
    <location>
        <position position="306"/>
    </location>
    <ligand>
        <name>Mg(2+)</name>
        <dbReference type="ChEBI" id="CHEBI:18420"/>
        <label>2</label>
    </ligand>
</feature>
<keyword evidence="6" id="KW-0693">Viral RNA replication</keyword>
<keyword evidence="5" id="KW-0547">Nucleotide-binding</keyword>
<dbReference type="GO" id="GO:0039694">
    <property type="term" value="P:viral RNA genome replication"/>
    <property type="evidence" value="ECO:0007669"/>
    <property type="project" value="InterPro"/>
</dbReference>
<reference evidence="11" key="1">
    <citation type="submission" date="2020-09" db="EMBL/GenBank/DDBJ databases">
        <title>Leviviricetes taxonomy.</title>
        <authorList>
            <person name="Stockdale S.R."/>
            <person name="Callanan J."/>
            <person name="Adriaenssens E.M."/>
            <person name="Kuhn J.H."/>
            <person name="Rumnieks J."/>
            <person name="Shkoporov A."/>
            <person name="Draper L.A."/>
            <person name="Ross P."/>
            <person name="Hill C."/>
        </authorList>
    </citation>
    <scope>NUCLEOTIDE SEQUENCE</scope>
</reference>
<keyword evidence="9" id="KW-0460">Magnesium</keyword>
<evidence type="ECO:0000256" key="6">
    <source>
        <dbReference type="ARBA" id="ARBA00022953"/>
    </source>
</evidence>
<feature type="binding site" evidence="9">
    <location>
        <position position="399"/>
    </location>
    <ligand>
        <name>Mg(2+)</name>
        <dbReference type="ChEBI" id="CHEBI:18420"/>
        <label>2</label>
    </ligand>
</feature>
<evidence type="ECO:0000313" key="11">
    <source>
        <dbReference type="EMBL" id="DAD50657.1"/>
    </source>
</evidence>
<dbReference type="RefSeq" id="YP_010770668.1">
    <property type="nucleotide sequence ID" value="NC_074356.1"/>
</dbReference>
<keyword evidence="9" id="KW-0479">Metal-binding</keyword>
<dbReference type="Proteomes" id="UP000676633">
    <property type="component" value="Segment"/>
</dbReference>
<evidence type="ECO:0000256" key="1">
    <source>
        <dbReference type="ARBA" id="ARBA00012494"/>
    </source>
</evidence>
<evidence type="ECO:0000256" key="5">
    <source>
        <dbReference type="ARBA" id="ARBA00022741"/>
    </source>
</evidence>
<evidence type="ECO:0000259" key="10">
    <source>
        <dbReference type="PROSITE" id="PS50522"/>
    </source>
</evidence>
<dbReference type="EMBL" id="BK013588">
    <property type="protein sequence ID" value="DAD50657.1"/>
    <property type="molecule type" value="Genomic_RNA"/>
</dbReference>
<evidence type="ECO:0000256" key="2">
    <source>
        <dbReference type="ARBA" id="ARBA00022484"/>
    </source>
</evidence>
<evidence type="ECO:0000256" key="4">
    <source>
        <dbReference type="ARBA" id="ARBA00022695"/>
    </source>
</evidence>
<proteinExistence type="predicted"/>
<dbReference type="PROSITE" id="PS50522">
    <property type="entry name" value="RDRP_PHAGE"/>
    <property type="match status" value="1"/>
</dbReference>
<sequence>MKSPLKLLAGLLADVGRLDPQSQGLERDFQTLQDRFEHEGIGFITVALGRYADHFDQWLARRTVSPITGFKRKPGSPLPAFLSGLVRLVFDEVTGSLRADYDLGAIKSIRQVLRFFKKALIAENADQLHIQETKAFYEKEDRDTEIDSTMSLRLRRASHYVLNGLDDNLDQVFERGKHGPGAVAERVAGNQKWIAFVDQVEEFDLFPESGFDLNLVESDKGMLSAAKSLPKTESRFVTVPKSVTARRGITVEPLLMQFYQQGLNAVLRERISFCPLLSQSLDLTDQRLNQQLALEGSRTGYWATLDLSSASDLLLNKVVEQAFWAHPKFFGMVQKTRSLLRGGTPMKKYAGMGNATTFPVQSVVFALISAVTMACSGGRPLRKEALRRCLGEVRVYGDDIVVPTHYATDVANALESMGLRVNRTKSFSEGNFRESCGVDAFHGEEVTPVYYRLDPRLTAVSDDDLATLVSTSNQLWLEGYYSLSNVIRRTIESSYGKLPYAPRESGVIGWVTRSKVRVRTRMNAKLQRLEFKAPVARPTMSTDVLDGYPALFKFFLTPLIARSGGHLEKTAQRHSNRVRWQWVPVLPVKSAYLP</sequence>
<dbReference type="Pfam" id="PF03431">
    <property type="entry name" value="RNA_replicase_B"/>
    <property type="match status" value="1"/>
</dbReference>
<dbReference type="InterPro" id="IPR007096">
    <property type="entry name" value="RNA-dir_Rpol_cat_phage"/>
</dbReference>
<evidence type="ECO:0000256" key="9">
    <source>
        <dbReference type="PIRSR" id="PIRSR605093-1"/>
    </source>
</evidence>
<protein>
    <recommendedName>
        <fullName evidence="1">RNA-directed RNA polymerase</fullName>
        <ecNumber evidence="1">2.7.7.48</ecNumber>
    </recommendedName>
    <alternativeName>
        <fullName evidence="7">RNA replicase beta chain</fullName>
    </alternativeName>
</protein>
<keyword evidence="12" id="KW-1185">Reference proteome</keyword>
<comment type="cofactor">
    <cofactor evidence="9">
        <name>Mg(2+)</name>
        <dbReference type="ChEBI" id="CHEBI:18420"/>
    </cofactor>
    <text evidence="9">Binds 2 Mg(2+) per subunit.</text>
</comment>
<dbReference type="EC" id="2.7.7.48" evidence="1"/>
<organism evidence="11 12">
    <name type="scientific">ssRNA phage SRR6960799_36</name>
    <dbReference type="NCBI Taxonomy" id="2786594"/>
    <lineage>
        <taxon>Viruses</taxon>
        <taxon>Riboviria</taxon>
        <taxon>Orthornavirae</taxon>
        <taxon>Lenarviricota</taxon>
        <taxon>Leviviricetes</taxon>
        <taxon>Timlovirales</taxon>
        <taxon>Steitzviridae</taxon>
        <taxon>Hahkesevirus</taxon>
        <taxon>Hahkesevirus borborocola</taxon>
    </lineage>
</organism>
<evidence type="ECO:0000256" key="3">
    <source>
        <dbReference type="ARBA" id="ARBA00022679"/>
    </source>
</evidence>
<dbReference type="KEGG" id="vg:80400163"/>
<comment type="catalytic activity">
    <reaction evidence="8">
        <text>RNA(n) + a ribonucleoside 5'-triphosphate = RNA(n+1) + diphosphate</text>
        <dbReference type="Rhea" id="RHEA:21248"/>
        <dbReference type="Rhea" id="RHEA-COMP:14527"/>
        <dbReference type="Rhea" id="RHEA-COMP:17342"/>
        <dbReference type="ChEBI" id="CHEBI:33019"/>
        <dbReference type="ChEBI" id="CHEBI:61557"/>
        <dbReference type="ChEBI" id="CHEBI:140395"/>
        <dbReference type="EC" id="2.7.7.48"/>
    </reaction>
</comment>
<keyword evidence="4" id="KW-0548">Nucleotidyltransferase</keyword>
<dbReference type="InterPro" id="IPR005093">
    <property type="entry name" value="RNArep_beta"/>
</dbReference>
<gene>
    <name evidence="11" type="primary">SRR6960799_36_3</name>
</gene>
<dbReference type="GO" id="GO:0046872">
    <property type="term" value="F:metal ion binding"/>
    <property type="evidence" value="ECO:0007669"/>
    <property type="project" value="UniProtKB-KW"/>
</dbReference>
<feature type="binding site" evidence="9">
    <location>
        <position position="398"/>
    </location>
    <ligand>
        <name>Mg(2+)</name>
        <dbReference type="ChEBI" id="CHEBI:18420"/>
        <label>2</label>
    </ligand>
</feature>
<accession>A0A8S5KZ18</accession>